<dbReference type="PRINTS" id="PR01577">
    <property type="entry name" value="KCNABCHANNEL"/>
</dbReference>
<keyword evidence="2" id="KW-0521">NADP</keyword>
<evidence type="ECO:0000313" key="7">
    <source>
        <dbReference type="Proteomes" id="UP000277300"/>
    </source>
</evidence>
<dbReference type="OrthoDB" id="1720422at2759"/>
<dbReference type="Gene3D" id="3.20.20.100">
    <property type="entry name" value="NADP-dependent oxidoreductase domain"/>
    <property type="match status" value="1"/>
</dbReference>
<dbReference type="InterPro" id="IPR005399">
    <property type="entry name" value="K_chnl_volt-dep_bsu_KCNAB-rel"/>
</dbReference>
<dbReference type="EMBL" id="MBAD02000295">
    <property type="protein sequence ID" value="RLN70110.1"/>
    <property type="molecule type" value="Genomic_DNA"/>
</dbReference>
<reference evidence="7 8" key="1">
    <citation type="submission" date="2018-07" db="EMBL/GenBank/DDBJ databases">
        <title>Genome sequencing of oomycete isolates from Chile give support for New Zealand origin for Phytophthora kernoviae and make available the first Nothophytophthora sp. genome.</title>
        <authorList>
            <person name="Studholme D.J."/>
            <person name="Sanfuentes E."/>
            <person name="Panda P."/>
            <person name="Hill R."/>
            <person name="Sambles C."/>
            <person name="Grant M."/>
            <person name="Williams N.M."/>
            <person name="Mcdougal R.L."/>
        </authorList>
    </citation>
    <scope>NUCLEOTIDE SEQUENCE [LARGE SCALE GENOMIC DNA]</scope>
    <source>
        <strain evidence="5">Chile6</strain>
        <strain evidence="6">Chile7</strain>
    </source>
</reference>
<evidence type="ECO:0000256" key="3">
    <source>
        <dbReference type="ARBA" id="ARBA00023002"/>
    </source>
</evidence>
<organism evidence="5 7">
    <name type="scientific">Phytophthora kernoviae</name>
    <dbReference type="NCBI Taxonomy" id="325452"/>
    <lineage>
        <taxon>Eukaryota</taxon>
        <taxon>Sar</taxon>
        <taxon>Stramenopiles</taxon>
        <taxon>Oomycota</taxon>
        <taxon>Peronosporomycetes</taxon>
        <taxon>Peronosporales</taxon>
        <taxon>Peronosporaceae</taxon>
        <taxon>Phytophthora</taxon>
    </lineage>
</organism>
<dbReference type="AlphaFoldDB" id="A0A3F2RFX2"/>
<dbReference type="Pfam" id="PF00248">
    <property type="entry name" value="Aldo_ket_red"/>
    <property type="match status" value="1"/>
</dbReference>
<dbReference type="PANTHER" id="PTHR43150:SF2">
    <property type="entry name" value="HYPERKINETIC, ISOFORM M"/>
    <property type="match status" value="1"/>
</dbReference>
<comment type="caution">
    <text evidence="5">The sequence shown here is derived from an EMBL/GenBank/DDBJ whole genome shotgun (WGS) entry which is preliminary data.</text>
</comment>
<name>A0A3F2RFX2_9STRA</name>
<dbReference type="SUPFAM" id="SSF51430">
    <property type="entry name" value="NAD(P)-linked oxidoreductase"/>
    <property type="match status" value="1"/>
</dbReference>
<dbReference type="InterPro" id="IPR023210">
    <property type="entry name" value="NADP_OxRdtase_dom"/>
</dbReference>
<evidence type="ECO:0000313" key="8">
    <source>
        <dbReference type="Proteomes" id="UP000284657"/>
    </source>
</evidence>
<sequence>MSFHHNLHISPKVHKHQRSDLVITTKIFYGSKGWFEGGPNDQGLSRKHIVEGTKTYLVRLQFDYVDVIFCHRPNPSTTIEETVRAMNFVIDQGWAFYWGTSSWSAAQIQEACEIADRLGLARPIVEQPEYNLIERNRVDFEYLDLYKKYKLGLTTWSPLGYGTLTGKYSIDSSDGARLRDPKWSAVVPDFAERVAKAEKLRPIAEELDVPMALLAIAWCASNDNVSTVLLGAKNAAQLEQNLKALDALPKLDCNATGAELKSVGGGGVDHA</sequence>
<accession>A0A3F2RFX2</accession>
<dbReference type="Proteomes" id="UP000277300">
    <property type="component" value="Unassembled WGS sequence"/>
</dbReference>
<evidence type="ECO:0000313" key="5">
    <source>
        <dbReference type="EMBL" id="RLN55949.1"/>
    </source>
</evidence>
<proteinExistence type="inferred from homology"/>
<feature type="domain" description="NADP-dependent oxidoreductase" evidence="4">
    <location>
        <begin position="15"/>
        <end position="247"/>
    </location>
</feature>
<gene>
    <name evidence="6" type="ORF">BBJ29_007740</name>
    <name evidence="5" type="ORF">BBP00_00008238</name>
</gene>
<protein>
    <recommendedName>
        <fullName evidence="4">NADP-dependent oxidoreductase domain-containing protein</fullName>
    </recommendedName>
</protein>
<dbReference type="GO" id="GO:0016491">
    <property type="term" value="F:oxidoreductase activity"/>
    <property type="evidence" value="ECO:0007669"/>
    <property type="project" value="UniProtKB-KW"/>
</dbReference>
<evidence type="ECO:0000259" key="4">
    <source>
        <dbReference type="Pfam" id="PF00248"/>
    </source>
</evidence>
<comment type="similarity">
    <text evidence="1">Belongs to the shaker potassium channel beta subunit family.</text>
</comment>
<dbReference type="InterPro" id="IPR036812">
    <property type="entry name" value="NAD(P)_OxRdtase_dom_sf"/>
</dbReference>
<evidence type="ECO:0000256" key="2">
    <source>
        <dbReference type="ARBA" id="ARBA00022857"/>
    </source>
</evidence>
<dbReference type="Proteomes" id="UP000284657">
    <property type="component" value="Unassembled WGS sequence"/>
</dbReference>
<dbReference type="PANTHER" id="PTHR43150">
    <property type="entry name" value="HYPERKINETIC, ISOFORM M"/>
    <property type="match status" value="1"/>
</dbReference>
<evidence type="ECO:0000256" key="1">
    <source>
        <dbReference type="ARBA" id="ARBA00006515"/>
    </source>
</evidence>
<keyword evidence="3" id="KW-0560">Oxidoreductase</keyword>
<evidence type="ECO:0000313" key="6">
    <source>
        <dbReference type="EMBL" id="RLN70110.1"/>
    </source>
</evidence>
<dbReference type="EMBL" id="MBDO02000396">
    <property type="protein sequence ID" value="RLN55949.1"/>
    <property type="molecule type" value="Genomic_DNA"/>
</dbReference>